<dbReference type="InterPro" id="IPR036055">
    <property type="entry name" value="LDL_receptor-like_sf"/>
</dbReference>
<dbReference type="PROSITE" id="PS51914">
    <property type="entry name" value="MRH"/>
    <property type="match status" value="1"/>
</dbReference>
<evidence type="ECO:0000256" key="7">
    <source>
        <dbReference type="SAM" id="SignalP"/>
    </source>
</evidence>
<sequence length="502" mass="57202">MMWKLPCILAAITLVHASAIKGISPDRNYQPTKENTWTCLDGSQVIPFKAINDDYCDCPDGSDEPGTSACANGVFYCQNQGHLPVYIKSSAVNDGVCDEACCDGSDENGLLITCPNRCDQVGRAYREQQARLQQATEAGLQVKQQWIDEAEKQVRLWQDDQTKLEDEIVLKQSRLLQLKRDLEQLSEKSKGKSKRVCRSSVMDIATLRHDITLLQRELGTLRQILGDMKRDHNHNYHDMAVKSAIAGYDEFETRFAEIETEIEEDMKSMDKKDEEFEEEEEEEEEEEQAGENQSDVETKGKKKTPLDSVLGTLDSLLPDTLKPSVLKNWMPKEQPNITKSDPTAALEELRKQVQDAENEMNTLNSDLDKIKKDLAFDYGHQKEWLKLKDVCIEKDEGEYTYSLCFLGAAHQKSNKDSTRTYLGQFESYNDDYRTHLHTRGTRCWNGPERSVKATIECGVKNEIIEVSEPEKCEYHFRLLSPAVCQPKVESTPISKTPVHEEL</sequence>
<dbReference type="InParanoid" id="A0A1C7N5V1"/>
<evidence type="ECO:0000256" key="4">
    <source>
        <dbReference type="ARBA" id="ARBA00023157"/>
    </source>
</evidence>
<dbReference type="GO" id="GO:0017177">
    <property type="term" value="C:glucosidase II complex"/>
    <property type="evidence" value="ECO:0007669"/>
    <property type="project" value="TreeGrafter"/>
</dbReference>
<evidence type="ECO:0000256" key="6">
    <source>
        <dbReference type="SAM" id="MobiDB-lite"/>
    </source>
</evidence>
<dbReference type="OrthoDB" id="28322at2759"/>
<protein>
    <recommendedName>
        <fullName evidence="1">Glucosidase 2 subunit beta</fullName>
    </recommendedName>
</protein>
<dbReference type="GO" id="GO:0006491">
    <property type="term" value="P:N-glycan processing"/>
    <property type="evidence" value="ECO:0007669"/>
    <property type="project" value="TreeGrafter"/>
</dbReference>
<evidence type="ECO:0000256" key="1">
    <source>
        <dbReference type="ARBA" id="ARBA00022387"/>
    </source>
</evidence>
<feature type="compositionally biased region" description="Basic and acidic residues" evidence="6">
    <location>
        <begin position="265"/>
        <end position="274"/>
    </location>
</feature>
<feature type="coiled-coil region" evidence="5">
    <location>
        <begin position="147"/>
        <end position="195"/>
    </location>
</feature>
<dbReference type="AlphaFoldDB" id="A0A1C7N5V1"/>
<keyword evidence="2 7" id="KW-0732">Signal</keyword>
<name>A0A1C7N5V1_9FUNG</name>
<feature type="signal peptide" evidence="7">
    <location>
        <begin position="1"/>
        <end position="17"/>
    </location>
</feature>
<keyword evidence="10" id="KW-1185">Reference proteome</keyword>
<dbReference type="SUPFAM" id="SSF57424">
    <property type="entry name" value="LDL receptor-like module"/>
    <property type="match status" value="1"/>
</dbReference>
<dbReference type="InterPro" id="IPR044865">
    <property type="entry name" value="MRH_dom"/>
</dbReference>
<dbReference type="InterPro" id="IPR039794">
    <property type="entry name" value="Gtb1-like"/>
</dbReference>
<dbReference type="InterPro" id="IPR028146">
    <property type="entry name" value="PRKCSH_N"/>
</dbReference>
<dbReference type="Pfam" id="PF13015">
    <property type="entry name" value="PRKCSH_1"/>
    <property type="match status" value="1"/>
</dbReference>
<dbReference type="Proteomes" id="UP000093000">
    <property type="component" value="Unassembled WGS sequence"/>
</dbReference>
<evidence type="ECO:0000259" key="8">
    <source>
        <dbReference type="PROSITE" id="PS51914"/>
    </source>
</evidence>
<dbReference type="InterPro" id="IPR009011">
    <property type="entry name" value="Man6P_isomerase_rcpt-bd_dom_sf"/>
</dbReference>
<reference evidence="9 10" key="1">
    <citation type="submission" date="2016-03" db="EMBL/GenBank/DDBJ databases">
        <title>Choanephora cucurbitarum.</title>
        <authorList>
            <person name="Min B."/>
            <person name="Park H."/>
            <person name="Park J.-H."/>
            <person name="Shin H.-D."/>
            <person name="Choi I.-G."/>
        </authorList>
    </citation>
    <scope>NUCLEOTIDE SEQUENCE [LARGE SCALE GENOMIC DNA]</scope>
    <source>
        <strain evidence="9 10">KUS-F28377</strain>
    </source>
</reference>
<keyword evidence="5" id="KW-0175">Coiled coil</keyword>
<keyword evidence="4" id="KW-1015">Disulfide bond</keyword>
<feature type="compositionally biased region" description="Acidic residues" evidence="6">
    <location>
        <begin position="275"/>
        <end position="289"/>
    </location>
</feature>
<dbReference type="PANTHER" id="PTHR12630:SF1">
    <property type="entry name" value="GLUCOSIDASE 2 SUBUNIT BETA"/>
    <property type="match status" value="1"/>
</dbReference>
<evidence type="ECO:0000313" key="9">
    <source>
        <dbReference type="EMBL" id="OBZ84397.1"/>
    </source>
</evidence>
<dbReference type="STRING" id="101091.A0A1C7N5V1"/>
<dbReference type="Gene3D" id="2.70.130.10">
    <property type="entry name" value="Mannose-6-phosphate receptor binding domain"/>
    <property type="match status" value="1"/>
</dbReference>
<dbReference type="InterPro" id="IPR036607">
    <property type="entry name" value="PRKCSH"/>
</dbReference>
<evidence type="ECO:0000256" key="5">
    <source>
        <dbReference type="SAM" id="Coils"/>
    </source>
</evidence>
<feature type="domain" description="MRH" evidence="8">
    <location>
        <begin position="389"/>
        <end position="486"/>
    </location>
</feature>
<evidence type="ECO:0000256" key="3">
    <source>
        <dbReference type="ARBA" id="ARBA00022824"/>
    </source>
</evidence>
<evidence type="ECO:0000256" key="2">
    <source>
        <dbReference type="ARBA" id="ARBA00022729"/>
    </source>
</evidence>
<dbReference type="Pfam" id="PF12999">
    <property type="entry name" value="PRKCSH-like"/>
    <property type="match status" value="1"/>
</dbReference>
<feature type="region of interest" description="Disordered" evidence="6">
    <location>
        <begin position="262"/>
        <end position="309"/>
    </location>
</feature>
<comment type="caution">
    <text evidence="9">The sequence shown here is derived from an EMBL/GenBank/DDBJ whole genome shotgun (WGS) entry which is preliminary data.</text>
</comment>
<dbReference type="Gene3D" id="4.10.400.10">
    <property type="entry name" value="Low-density Lipoprotein Receptor"/>
    <property type="match status" value="1"/>
</dbReference>
<gene>
    <name evidence="9" type="ORF">A0J61_07549</name>
</gene>
<feature type="chain" id="PRO_5008889506" description="Glucosidase 2 subunit beta" evidence="7">
    <location>
        <begin position="18"/>
        <end position="502"/>
    </location>
</feature>
<dbReference type="EMBL" id="LUGH01000515">
    <property type="protein sequence ID" value="OBZ84397.1"/>
    <property type="molecule type" value="Genomic_DNA"/>
</dbReference>
<dbReference type="SUPFAM" id="SSF50911">
    <property type="entry name" value="Mannose 6-phosphate receptor domain"/>
    <property type="match status" value="1"/>
</dbReference>
<proteinExistence type="predicted"/>
<accession>A0A1C7N5V1</accession>
<organism evidence="9 10">
    <name type="scientific">Choanephora cucurbitarum</name>
    <dbReference type="NCBI Taxonomy" id="101091"/>
    <lineage>
        <taxon>Eukaryota</taxon>
        <taxon>Fungi</taxon>
        <taxon>Fungi incertae sedis</taxon>
        <taxon>Mucoromycota</taxon>
        <taxon>Mucoromycotina</taxon>
        <taxon>Mucoromycetes</taxon>
        <taxon>Mucorales</taxon>
        <taxon>Mucorineae</taxon>
        <taxon>Choanephoraceae</taxon>
        <taxon>Choanephoroideae</taxon>
        <taxon>Choanephora</taxon>
    </lineage>
</organism>
<dbReference type="FunCoup" id="A0A1C7N5V1">
    <property type="interactions" value="805"/>
</dbReference>
<feature type="coiled-coil region" evidence="5">
    <location>
        <begin position="339"/>
        <end position="373"/>
    </location>
</feature>
<keyword evidence="3" id="KW-0256">Endoplasmic reticulum</keyword>
<evidence type="ECO:0000313" key="10">
    <source>
        <dbReference type="Proteomes" id="UP000093000"/>
    </source>
</evidence>
<dbReference type="PANTHER" id="PTHR12630">
    <property type="entry name" value="N-LINKED OLIGOSACCHARIDE PROCESSING"/>
    <property type="match status" value="1"/>
</dbReference>